<organism evidence="1 2">
    <name type="scientific">Deinococcus lacus</name>
    <dbReference type="NCBI Taxonomy" id="392561"/>
    <lineage>
        <taxon>Bacteria</taxon>
        <taxon>Thermotogati</taxon>
        <taxon>Deinococcota</taxon>
        <taxon>Deinococci</taxon>
        <taxon>Deinococcales</taxon>
        <taxon>Deinococcaceae</taxon>
        <taxon>Deinococcus</taxon>
    </lineage>
</organism>
<name>A0ABW1YA17_9DEIO</name>
<dbReference type="RefSeq" id="WP_380082160.1">
    <property type="nucleotide sequence ID" value="NZ_JBHSWD010000001.1"/>
</dbReference>
<gene>
    <name evidence="1" type="ORF">ACFP81_03315</name>
</gene>
<evidence type="ECO:0000313" key="1">
    <source>
        <dbReference type="EMBL" id="MFC6591151.1"/>
    </source>
</evidence>
<proteinExistence type="predicted"/>
<sequence>MPAVNRFSRVDARSGKSGPVLSVPVAHPDDPYAIWTLAAFDGERVLLSERSGDGCGSRLYGYKLADLTAGRTLNTPARLAQGYARLMGCGHYAPYPEADFAPDGPLLIRDGNRLDWWTVRE</sequence>
<accession>A0ABW1YA17</accession>
<evidence type="ECO:0000313" key="2">
    <source>
        <dbReference type="Proteomes" id="UP001596297"/>
    </source>
</evidence>
<dbReference type="Proteomes" id="UP001596297">
    <property type="component" value="Unassembled WGS sequence"/>
</dbReference>
<keyword evidence="2" id="KW-1185">Reference proteome</keyword>
<reference evidence="2" key="1">
    <citation type="journal article" date="2019" name="Int. J. Syst. Evol. Microbiol.">
        <title>The Global Catalogue of Microorganisms (GCM) 10K type strain sequencing project: providing services to taxonomists for standard genome sequencing and annotation.</title>
        <authorList>
            <consortium name="The Broad Institute Genomics Platform"/>
            <consortium name="The Broad Institute Genome Sequencing Center for Infectious Disease"/>
            <person name="Wu L."/>
            <person name="Ma J."/>
        </authorList>
    </citation>
    <scope>NUCLEOTIDE SEQUENCE [LARGE SCALE GENOMIC DNA]</scope>
    <source>
        <strain evidence="2">CGMCC 1.15772</strain>
    </source>
</reference>
<comment type="caution">
    <text evidence="1">The sequence shown here is derived from an EMBL/GenBank/DDBJ whole genome shotgun (WGS) entry which is preliminary data.</text>
</comment>
<protein>
    <submittedName>
        <fullName evidence="1">Uncharacterized protein</fullName>
    </submittedName>
</protein>
<dbReference type="EMBL" id="JBHSWD010000001">
    <property type="protein sequence ID" value="MFC6591151.1"/>
    <property type="molecule type" value="Genomic_DNA"/>
</dbReference>